<organism evidence="1 2">
    <name type="scientific">Stigmatella ashevillensis</name>
    <dbReference type="NCBI Taxonomy" id="2995309"/>
    <lineage>
        <taxon>Bacteria</taxon>
        <taxon>Pseudomonadati</taxon>
        <taxon>Myxococcota</taxon>
        <taxon>Myxococcia</taxon>
        <taxon>Myxococcales</taxon>
        <taxon>Cystobacterineae</taxon>
        <taxon>Archangiaceae</taxon>
        <taxon>Stigmatella</taxon>
    </lineage>
</organism>
<dbReference type="EMBL" id="JAQNDM010000002">
    <property type="protein sequence ID" value="MDC0714365.1"/>
    <property type="molecule type" value="Genomic_DNA"/>
</dbReference>
<evidence type="ECO:0008006" key="3">
    <source>
        <dbReference type="Google" id="ProtNLM"/>
    </source>
</evidence>
<evidence type="ECO:0000313" key="1">
    <source>
        <dbReference type="EMBL" id="MDC0714365.1"/>
    </source>
</evidence>
<evidence type="ECO:0000313" key="2">
    <source>
        <dbReference type="Proteomes" id="UP001221838"/>
    </source>
</evidence>
<accession>A0ABT5DMI8</accession>
<comment type="caution">
    <text evidence="1">The sequence shown here is derived from an EMBL/GenBank/DDBJ whole genome shotgun (WGS) entry which is preliminary data.</text>
</comment>
<gene>
    <name evidence="1" type="ORF">POL68_38275</name>
</gene>
<keyword evidence="2" id="KW-1185">Reference proteome</keyword>
<protein>
    <recommendedName>
        <fullName evidence="3">Cytochrome c domain-containing protein</fullName>
    </recommendedName>
</protein>
<reference evidence="1 2" key="1">
    <citation type="submission" date="2022-11" db="EMBL/GenBank/DDBJ databases">
        <title>Minimal conservation of predation-associated metabolite biosynthetic gene clusters underscores biosynthetic potential of Myxococcota including descriptions for ten novel species: Archangium lansinium sp. nov., Myxococcus landrumus sp. nov., Nannocystis bai.</title>
        <authorList>
            <person name="Ahearne A."/>
            <person name="Stevens C."/>
            <person name="Dowd S."/>
        </authorList>
    </citation>
    <scope>NUCLEOTIDE SEQUENCE [LARGE SCALE GENOMIC DNA]</scope>
    <source>
        <strain evidence="1 2">NCWAL01</strain>
    </source>
</reference>
<dbReference type="RefSeq" id="WP_272144983.1">
    <property type="nucleotide sequence ID" value="NZ_JAQNDM010000002.1"/>
</dbReference>
<proteinExistence type="predicted"/>
<sequence length="351" mass="37467">MEGTTQNSDEFIWQLFAAFTAPMSAVNPSPVVFETWASDADTFSKTPAWPDPAAPKKFQTSRLLAVRAHLRSPIDVGCATPGNAAVGGFPTAGTPSPCIAEEVKRNRAMFDYIVSNALNTQEGLKTAFQKSITIDMPTPSIAVKGDWVPLPTLLQWLPALGSVDRIRKLYYTNTSGSTEYALVSLHVASRQNPNWVWGTFEHQMTPGRCDDLGCFDTFGATAPAVPPARNGVNTQYGACEKTPALKAIMAQSKLSAVWQNYCLKSTQVDYLAADGTPYALGNSVIERIVGNGTVAASSCIGCHAYASFSATGAPTDAAKAMLPYNPMGPPIPAVLEGSQTFSFMWGVLLAP</sequence>
<dbReference type="Proteomes" id="UP001221838">
    <property type="component" value="Unassembled WGS sequence"/>
</dbReference>
<name>A0ABT5DMI8_9BACT</name>